<dbReference type="EMBL" id="JACHGJ010000009">
    <property type="protein sequence ID" value="MBB6482032.1"/>
    <property type="molecule type" value="Genomic_DNA"/>
</dbReference>
<comment type="caution">
    <text evidence="1">The sequence shown here is derived from an EMBL/GenBank/DDBJ whole genome shotgun (WGS) entry which is preliminary data.</text>
</comment>
<evidence type="ECO:0000313" key="1">
    <source>
        <dbReference type="EMBL" id="MBB6482032.1"/>
    </source>
</evidence>
<gene>
    <name evidence="1" type="ORF">HNR50_003720</name>
</gene>
<keyword evidence="2" id="KW-1185">Reference proteome</keyword>
<reference evidence="1 2" key="1">
    <citation type="submission" date="2020-08" db="EMBL/GenBank/DDBJ databases">
        <title>Genomic Encyclopedia of Type Strains, Phase IV (KMG-IV): sequencing the most valuable type-strain genomes for metagenomic binning, comparative biology and taxonomic classification.</title>
        <authorList>
            <person name="Goeker M."/>
        </authorList>
    </citation>
    <scope>NUCLEOTIDE SEQUENCE [LARGE SCALE GENOMIC DNA]</scope>
    <source>
        <strain evidence="1 2">DSM 2461</strain>
    </source>
</reference>
<organism evidence="1 2">
    <name type="scientific">Spirochaeta isovalerica</name>
    <dbReference type="NCBI Taxonomy" id="150"/>
    <lineage>
        <taxon>Bacteria</taxon>
        <taxon>Pseudomonadati</taxon>
        <taxon>Spirochaetota</taxon>
        <taxon>Spirochaetia</taxon>
        <taxon>Spirochaetales</taxon>
        <taxon>Spirochaetaceae</taxon>
        <taxon>Spirochaeta</taxon>
    </lineage>
</organism>
<name>A0A841RI97_9SPIO</name>
<evidence type="ECO:0000313" key="2">
    <source>
        <dbReference type="Proteomes" id="UP000587760"/>
    </source>
</evidence>
<accession>A0A841RI97</accession>
<proteinExistence type="predicted"/>
<dbReference type="AlphaFoldDB" id="A0A841RI97"/>
<sequence>MKQENNTRRDEMTDIRPEELIVNIYRDKLKLQEKGKKARRVVMPMVLYRKIREYHAGLGEIQGEFNDYITEDEIFGIPVFIDNIEGVSVE</sequence>
<protein>
    <submittedName>
        <fullName evidence="1">Uncharacterized protein</fullName>
    </submittedName>
</protein>
<dbReference type="Proteomes" id="UP000587760">
    <property type="component" value="Unassembled WGS sequence"/>
</dbReference>